<dbReference type="EMBL" id="LAZR01011939">
    <property type="protein sequence ID" value="KKM52179.1"/>
    <property type="molecule type" value="Genomic_DNA"/>
</dbReference>
<dbReference type="AlphaFoldDB" id="A0A0F9IP59"/>
<gene>
    <name evidence="1" type="ORF">LCGC14_1555090</name>
</gene>
<evidence type="ECO:0000313" key="1">
    <source>
        <dbReference type="EMBL" id="KKM52179.1"/>
    </source>
</evidence>
<protein>
    <submittedName>
        <fullName evidence="1">Uncharacterized protein</fullName>
    </submittedName>
</protein>
<accession>A0A0F9IP59</accession>
<reference evidence="1" key="1">
    <citation type="journal article" date="2015" name="Nature">
        <title>Complex archaea that bridge the gap between prokaryotes and eukaryotes.</title>
        <authorList>
            <person name="Spang A."/>
            <person name="Saw J.H."/>
            <person name="Jorgensen S.L."/>
            <person name="Zaremba-Niedzwiedzka K."/>
            <person name="Martijn J."/>
            <person name="Lind A.E."/>
            <person name="van Eijk R."/>
            <person name="Schleper C."/>
            <person name="Guy L."/>
            <person name="Ettema T.J."/>
        </authorList>
    </citation>
    <scope>NUCLEOTIDE SEQUENCE</scope>
</reference>
<sequence length="131" mass="14341">MTTTRNEELLAWALAQQLLPHDLPVQFGMAQAQPGWASWDLGEMQRQEPSADPLAPGWPVYSAPVEMRVKLAEPPHRAVGRWRGVIEISLLGATVQCRPGVSPAEQRANLDGLGEMLGSTLDHCVLVLPEK</sequence>
<organism evidence="1">
    <name type="scientific">marine sediment metagenome</name>
    <dbReference type="NCBI Taxonomy" id="412755"/>
    <lineage>
        <taxon>unclassified sequences</taxon>
        <taxon>metagenomes</taxon>
        <taxon>ecological metagenomes</taxon>
    </lineage>
</organism>
<name>A0A0F9IP59_9ZZZZ</name>
<proteinExistence type="predicted"/>
<comment type="caution">
    <text evidence="1">The sequence shown here is derived from an EMBL/GenBank/DDBJ whole genome shotgun (WGS) entry which is preliminary data.</text>
</comment>